<dbReference type="InterPro" id="IPR001954">
    <property type="entry name" value="Glia_glutenin"/>
</dbReference>
<accession>A0AAQ3T2R6</accession>
<keyword evidence="3" id="KW-1185">Reference proteome</keyword>
<protein>
    <recommendedName>
        <fullName evidence="1">Bifunctional inhibitor/plant lipid transfer protein/seed storage helical domain-containing protein</fullName>
    </recommendedName>
</protein>
<organism evidence="2 3">
    <name type="scientific">Paspalum notatum var. saurae</name>
    <dbReference type="NCBI Taxonomy" id="547442"/>
    <lineage>
        <taxon>Eukaryota</taxon>
        <taxon>Viridiplantae</taxon>
        <taxon>Streptophyta</taxon>
        <taxon>Embryophyta</taxon>
        <taxon>Tracheophyta</taxon>
        <taxon>Spermatophyta</taxon>
        <taxon>Magnoliopsida</taxon>
        <taxon>Liliopsida</taxon>
        <taxon>Poales</taxon>
        <taxon>Poaceae</taxon>
        <taxon>PACMAD clade</taxon>
        <taxon>Panicoideae</taxon>
        <taxon>Andropogonodae</taxon>
        <taxon>Paspaleae</taxon>
        <taxon>Paspalinae</taxon>
        <taxon>Paspalum</taxon>
    </lineage>
</organism>
<dbReference type="Proteomes" id="UP001341281">
    <property type="component" value="Chromosome 03"/>
</dbReference>
<dbReference type="PRINTS" id="PR00208">
    <property type="entry name" value="GLIADGLUTEN"/>
</dbReference>
<dbReference type="PANTHER" id="PTHR33454">
    <property type="entry name" value="PROLAMIN PPROL 14P"/>
    <property type="match status" value="1"/>
</dbReference>
<sequence>MNNIINFKASNNINNNHKNICNKTSSNNINKGWAMSNHITSHVKVMSSHNINGSIMSNNNNINNIKSYYSGSQNLYNCHEFIRQQCNPLVMPFLQSRLVQPSSCQVLQQQCCHELRQVEPQYRNQAIYSMVQSIIQQQQPPCGLYGSRQDSQREVAMLTAAQYLPSMCGMYNSYYQSNPCSNNDASASKRKSKRT</sequence>
<evidence type="ECO:0000259" key="1">
    <source>
        <dbReference type="SMART" id="SM00499"/>
    </source>
</evidence>
<name>A0AAQ3T2R6_PASNO</name>
<dbReference type="SUPFAM" id="SSF47699">
    <property type="entry name" value="Bifunctional inhibitor/lipid-transfer protein/seed storage 2S albumin"/>
    <property type="match status" value="1"/>
</dbReference>
<dbReference type="PANTHER" id="PTHR33454:SF14">
    <property type="entry name" value="50 KDA GAMMA-ZEIN"/>
    <property type="match status" value="1"/>
</dbReference>
<gene>
    <name evidence="2" type="ORF">U9M48_014482</name>
</gene>
<dbReference type="InterPro" id="IPR036312">
    <property type="entry name" value="Bifun_inhib/LTP/seed_sf"/>
</dbReference>
<dbReference type="SMART" id="SM00499">
    <property type="entry name" value="AAI"/>
    <property type="match status" value="1"/>
</dbReference>
<dbReference type="Pfam" id="PF13016">
    <property type="entry name" value="Gliadin"/>
    <property type="match status" value="1"/>
</dbReference>
<dbReference type="AlphaFoldDB" id="A0AAQ3T2R6"/>
<proteinExistence type="predicted"/>
<feature type="domain" description="Bifunctional inhibitor/plant lipid transfer protein/seed storage helical" evidence="1">
    <location>
        <begin position="78"/>
        <end position="180"/>
    </location>
</feature>
<reference evidence="2 3" key="1">
    <citation type="submission" date="2024-02" db="EMBL/GenBank/DDBJ databases">
        <title>High-quality chromosome-scale genome assembly of Pensacola bahiagrass (Paspalum notatum Flugge var. saurae).</title>
        <authorList>
            <person name="Vega J.M."/>
            <person name="Podio M."/>
            <person name="Orjuela J."/>
            <person name="Siena L.A."/>
            <person name="Pessino S.C."/>
            <person name="Combes M.C."/>
            <person name="Mariac C."/>
            <person name="Albertini E."/>
            <person name="Pupilli F."/>
            <person name="Ortiz J.P.A."/>
            <person name="Leblanc O."/>
        </authorList>
    </citation>
    <scope>NUCLEOTIDE SEQUENCE [LARGE SCALE GENOMIC DNA]</scope>
    <source>
        <strain evidence="2">R1</strain>
        <tissue evidence="2">Leaf</tissue>
    </source>
</reference>
<dbReference type="EMBL" id="CP144747">
    <property type="protein sequence ID" value="WVZ65060.1"/>
    <property type="molecule type" value="Genomic_DNA"/>
</dbReference>
<dbReference type="InterPro" id="IPR016140">
    <property type="entry name" value="Bifunc_inhib/LTP/seed_store"/>
</dbReference>
<evidence type="ECO:0000313" key="2">
    <source>
        <dbReference type="EMBL" id="WVZ65060.1"/>
    </source>
</evidence>
<evidence type="ECO:0000313" key="3">
    <source>
        <dbReference type="Proteomes" id="UP001341281"/>
    </source>
</evidence>
<dbReference type="GO" id="GO:0045735">
    <property type="term" value="F:nutrient reservoir activity"/>
    <property type="evidence" value="ECO:0007669"/>
    <property type="project" value="InterPro"/>
</dbReference>
<dbReference type="CDD" id="cd00261">
    <property type="entry name" value="AAI_SS"/>
    <property type="match status" value="1"/>
</dbReference>
<dbReference type="Gene3D" id="1.10.110.10">
    <property type="entry name" value="Plant lipid-transfer and hydrophobic proteins"/>
    <property type="match status" value="1"/>
</dbReference>